<gene>
    <name evidence="2" type="primary">Aste57867_7095</name>
    <name evidence="1" type="ORF">As57867_007072</name>
    <name evidence="2" type="ORF">ASTE57867_7095</name>
</gene>
<sequence length="352" mass="38556">MCSRQPRARSFLVVVAPSVSNDHLWRDMNSTGVQTFVGLVQRQAGTGTDILNPFAASSVVRKDYSASATICTRPAASRAVLLSKLPLDQAIRVLRAIPFRNFANGVDAMHAAIGSRTPRFEALFRNLEPTDLVTSTYGTGLNTCLFLYVQSTPGGNEWVDATLAPKSLAVADESMWWQVHGLANFVQNYYLEGTHMSVAIVNADAPERHDCQFHGDDSLQDHVDVVDGIRVVRADLSNFEAVANMTWELYMDDPGGPLRRRSFDRPSGHSLRTITLSCRPRQACWHSCRPLTVQTALGYLDDCVVHAQLTIQLARDSVLFALFVAAAPPSALASVRDSLVHANPGGRLHRSA</sequence>
<organism evidence="2 3">
    <name type="scientific">Aphanomyces stellatus</name>
    <dbReference type="NCBI Taxonomy" id="120398"/>
    <lineage>
        <taxon>Eukaryota</taxon>
        <taxon>Sar</taxon>
        <taxon>Stramenopiles</taxon>
        <taxon>Oomycota</taxon>
        <taxon>Saprolegniomycetes</taxon>
        <taxon>Saprolegniales</taxon>
        <taxon>Verrucalvaceae</taxon>
        <taxon>Aphanomyces</taxon>
    </lineage>
</organism>
<keyword evidence="3" id="KW-1185">Reference proteome</keyword>
<dbReference type="AlphaFoldDB" id="A0A485KHU9"/>
<reference evidence="2 3" key="1">
    <citation type="submission" date="2019-03" db="EMBL/GenBank/DDBJ databases">
        <authorList>
            <person name="Gaulin E."/>
            <person name="Dumas B."/>
        </authorList>
    </citation>
    <scope>NUCLEOTIDE SEQUENCE [LARGE SCALE GENOMIC DNA]</scope>
    <source>
        <strain evidence="2">CBS 568.67</strain>
    </source>
</reference>
<evidence type="ECO:0000313" key="3">
    <source>
        <dbReference type="Proteomes" id="UP000332933"/>
    </source>
</evidence>
<dbReference type="EMBL" id="CAADRA010003665">
    <property type="protein sequence ID" value="VFT84031.1"/>
    <property type="molecule type" value="Genomic_DNA"/>
</dbReference>
<proteinExistence type="predicted"/>
<name>A0A485KHU9_9STRA</name>
<evidence type="ECO:0000313" key="2">
    <source>
        <dbReference type="EMBL" id="VFT84031.1"/>
    </source>
</evidence>
<protein>
    <submittedName>
        <fullName evidence="2">Aste57867_7095 protein</fullName>
    </submittedName>
</protein>
<dbReference type="Proteomes" id="UP000332933">
    <property type="component" value="Unassembled WGS sequence"/>
</dbReference>
<evidence type="ECO:0000313" key="1">
    <source>
        <dbReference type="EMBL" id="KAF0705228.1"/>
    </source>
</evidence>
<reference evidence="1" key="2">
    <citation type="submission" date="2019-06" db="EMBL/GenBank/DDBJ databases">
        <title>Genomics analysis of Aphanomyces spp. identifies a new class of oomycete effector associated with host adaptation.</title>
        <authorList>
            <person name="Gaulin E."/>
        </authorList>
    </citation>
    <scope>NUCLEOTIDE SEQUENCE</scope>
    <source>
        <strain evidence="1">CBS 578.67</strain>
    </source>
</reference>
<accession>A0A485KHU9</accession>
<dbReference type="EMBL" id="VJMH01003653">
    <property type="protein sequence ID" value="KAF0705228.1"/>
    <property type="molecule type" value="Genomic_DNA"/>
</dbReference>